<evidence type="ECO:0000256" key="4">
    <source>
        <dbReference type="ARBA" id="ARBA00022960"/>
    </source>
</evidence>
<keyword evidence="13" id="KW-1185">Reference proteome</keyword>
<proteinExistence type="inferred from homology"/>
<feature type="transmembrane region" description="Helical" evidence="10">
    <location>
        <begin position="159"/>
        <end position="178"/>
    </location>
</feature>
<dbReference type="Pfam" id="PF03023">
    <property type="entry name" value="MurJ"/>
    <property type="match status" value="1"/>
</dbReference>
<comment type="caution">
    <text evidence="12">The sequence shown here is derived from an EMBL/GenBank/DDBJ whole genome shotgun (WGS) entry which is preliminary data.</text>
</comment>
<dbReference type="HAMAP" id="MF_02078">
    <property type="entry name" value="MurJ_MviN"/>
    <property type="match status" value="1"/>
</dbReference>
<evidence type="ECO:0000256" key="7">
    <source>
        <dbReference type="ARBA" id="ARBA00023136"/>
    </source>
</evidence>
<keyword evidence="4 10" id="KW-0133">Cell shape</keyword>
<keyword evidence="3 10" id="KW-0812">Transmembrane</keyword>
<keyword evidence="6 10" id="KW-1133">Transmembrane helix</keyword>
<evidence type="ECO:0000256" key="10">
    <source>
        <dbReference type="HAMAP-Rule" id="MF_02078"/>
    </source>
</evidence>
<keyword evidence="2 10" id="KW-1003">Cell membrane</keyword>
<dbReference type="Proteomes" id="UP000734218">
    <property type="component" value="Unassembled WGS sequence"/>
</dbReference>
<feature type="transmembrane region" description="Helical" evidence="10">
    <location>
        <begin position="230"/>
        <end position="255"/>
    </location>
</feature>
<accession>A0ABX0XK00</accession>
<dbReference type="InterPro" id="IPR004268">
    <property type="entry name" value="MurJ"/>
</dbReference>
<keyword evidence="10 11" id="KW-0961">Cell wall biogenesis/degradation</keyword>
<dbReference type="CDD" id="cd13123">
    <property type="entry name" value="MATE_MurJ_like"/>
    <property type="match status" value="1"/>
</dbReference>
<evidence type="ECO:0000256" key="2">
    <source>
        <dbReference type="ARBA" id="ARBA00022475"/>
    </source>
</evidence>
<name>A0ABX0XK00_9SPHN</name>
<comment type="function">
    <text evidence="8 10 11">Involved in peptidoglycan biosynthesis. Transports lipid-linked peptidoglycan precursors from the inner to the outer leaflet of the cytoplasmic membrane.</text>
</comment>
<feature type="transmembrane region" description="Helical" evidence="10">
    <location>
        <begin position="317"/>
        <end position="338"/>
    </location>
</feature>
<evidence type="ECO:0000256" key="6">
    <source>
        <dbReference type="ARBA" id="ARBA00022989"/>
    </source>
</evidence>
<feature type="transmembrane region" description="Helical" evidence="10">
    <location>
        <begin position="450"/>
        <end position="467"/>
    </location>
</feature>
<protein>
    <recommendedName>
        <fullName evidence="10">Probable lipid II flippase MurJ</fullName>
    </recommendedName>
</protein>
<dbReference type="PANTHER" id="PTHR47019">
    <property type="entry name" value="LIPID II FLIPPASE MURJ"/>
    <property type="match status" value="1"/>
</dbReference>
<feature type="transmembrane region" description="Helical" evidence="10">
    <location>
        <begin position="350"/>
        <end position="371"/>
    </location>
</feature>
<gene>
    <name evidence="10" type="primary">murJ</name>
    <name evidence="12" type="ORF">GGR88_000581</name>
</gene>
<feature type="transmembrane region" description="Helical" evidence="10">
    <location>
        <begin position="275"/>
        <end position="296"/>
    </location>
</feature>
<keyword evidence="5 10" id="KW-0573">Peptidoglycan synthesis</keyword>
<evidence type="ECO:0000256" key="11">
    <source>
        <dbReference type="PIRNR" id="PIRNR002869"/>
    </source>
</evidence>
<feature type="transmembrane region" description="Helical" evidence="10">
    <location>
        <begin position="383"/>
        <end position="402"/>
    </location>
</feature>
<dbReference type="InterPro" id="IPR051050">
    <property type="entry name" value="Lipid_II_flippase_MurJ/MviN"/>
</dbReference>
<evidence type="ECO:0000313" key="13">
    <source>
        <dbReference type="Proteomes" id="UP000734218"/>
    </source>
</evidence>
<reference evidence="12 13" key="1">
    <citation type="submission" date="2020-03" db="EMBL/GenBank/DDBJ databases">
        <title>Genomic Encyclopedia of Type Strains, Phase IV (KMG-IV): sequencing the most valuable type-strain genomes for metagenomic binning, comparative biology and taxonomic classification.</title>
        <authorList>
            <person name="Goeker M."/>
        </authorList>
    </citation>
    <scope>NUCLEOTIDE SEQUENCE [LARGE SCALE GENOMIC DNA]</scope>
    <source>
        <strain evidence="12 13">DSM 27651</strain>
    </source>
</reference>
<feature type="transmembrane region" description="Helical" evidence="10">
    <location>
        <begin position="88"/>
        <end position="114"/>
    </location>
</feature>
<evidence type="ECO:0000256" key="5">
    <source>
        <dbReference type="ARBA" id="ARBA00022984"/>
    </source>
</evidence>
<evidence type="ECO:0000256" key="3">
    <source>
        <dbReference type="ARBA" id="ARBA00022692"/>
    </source>
</evidence>
<dbReference type="PIRSF" id="PIRSF002869">
    <property type="entry name" value="MviN"/>
    <property type="match status" value="1"/>
</dbReference>
<evidence type="ECO:0000256" key="8">
    <source>
        <dbReference type="ARBA" id="ARBA00060041"/>
    </source>
</evidence>
<dbReference type="PRINTS" id="PR01806">
    <property type="entry name" value="VIRFACTRMVIN"/>
</dbReference>
<evidence type="ECO:0000313" key="12">
    <source>
        <dbReference type="EMBL" id="NJC33107.1"/>
    </source>
</evidence>
<keyword evidence="10 11" id="KW-0813">Transport</keyword>
<evidence type="ECO:0000256" key="9">
    <source>
        <dbReference type="ARBA" id="ARBA00061532"/>
    </source>
</evidence>
<organism evidence="12 13">
    <name type="scientific">Sphingomonas jejuensis</name>
    <dbReference type="NCBI Taxonomy" id="904715"/>
    <lineage>
        <taxon>Bacteria</taxon>
        <taxon>Pseudomonadati</taxon>
        <taxon>Pseudomonadota</taxon>
        <taxon>Alphaproteobacteria</taxon>
        <taxon>Sphingomonadales</taxon>
        <taxon>Sphingomonadaceae</taxon>
        <taxon>Sphingomonas</taxon>
    </lineage>
</organism>
<keyword evidence="7 10" id="KW-0472">Membrane</keyword>
<comment type="similarity">
    <text evidence="9 10 11">Belongs to the MurJ/MviN family.</text>
</comment>
<feature type="transmembrane region" description="Helical" evidence="10">
    <location>
        <begin position="408"/>
        <end position="430"/>
    </location>
</feature>
<comment type="subcellular location">
    <subcellularLocation>
        <location evidence="10">Cell inner membrane</location>
        <topology evidence="10">Multi-pass membrane protein</topology>
    </subcellularLocation>
    <subcellularLocation>
        <location evidence="1">Cell membrane</location>
        <topology evidence="1">Multi-pass membrane protein</topology>
    </subcellularLocation>
</comment>
<feature type="transmembrane region" description="Helical" evidence="10">
    <location>
        <begin position="134"/>
        <end position="152"/>
    </location>
</feature>
<comment type="pathway">
    <text evidence="10">Cell wall biogenesis; peptidoglycan biosynthesis.</text>
</comment>
<feature type="transmembrane region" description="Helical" evidence="10">
    <location>
        <begin position="190"/>
        <end position="209"/>
    </location>
</feature>
<dbReference type="RefSeq" id="WP_167952822.1">
    <property type="nucleotide sequence ID" value="NZ_JAATJE010000001.1"/>
</dbReference>
<dbReference type="PANTHER" id="PTHR47019:SF1">
    <property type="entry name" value="LIPID II FLIPPASE MURJ"/>
    <property type="match status" value="1"/>
</dbReference>
<keyword evidence="10" id="KW-0997">Cell inner membrane</keyword>
<dbReference type="NCBIfam" id="TIGR01695">
    <property type="entry name" value="murJ_mviN"/>
    <property type="match status" value="1"/>
</dbReference>
<evidence type="ECO:0000256" key="1">
    <source>
        <dbReference type="ARBA" id="ARBA00004651"/>
    </source>
</evidence>
<dbReference type="EMBL" id="JAATJE010000001">
    <property type="protein sequence ID" value="NJC33107.1"/>
    <property type="molecule type" value="Genomic_DNA"/>
</dbReference>
<feature type="transmembrane region" description="Helical" evidence="10">
    <location>
        <begin position="479"/>
        <end position="503"/>
    </location>
</feature>
<sequence>MNLMKAVGTIGGLTMVSRVFGFAREMMMSRIMGASGAADAFLVAFRLPNTFRRLFGEGAFSAGFVPLFSQRLHGSGGIEDAKRFSEEVLAIFLPMLFAFTLVFELAMPLFVWAIASGYADEPAKFDLTVALTRITFPYLLLISLVSLFSGVLNSLTRFVAAAFAPALLNIAMLGALILEPTGGVPSAYALSIGVTVGGFLQLALLWWSARRAGISLALRRPRITPSVKQFFVVVIPATLGAGVYQISQFIDTFFATRLPEGSMSYLNYSDRLNQLPLSIIGTALGTAILPQISRFIAKGEPDEAAKVQGQAVELSMLLCLPAALALAVVAGPLVAALFQGGRFTPEDALITGNTLAIIVSGLPAYVLVKVITPGFYAREDTKTPVKTAAIVLIANVALNFLLIPPFGIYGLAIAIAACSWLNCIMLTVVLARRGHFRIEPWLWSRILRQLAAGGAMVAALWGVRTAMADFFAGSTIERMAAVGAIVATGGIVYFGVAWAIGAVDREAILTLTRRRRGATAGGAA</sequence>